<name>A0A9W6M017_9MICO</name>
<organism evidence="2 3">
    <name type="scientific">Leifsonia poae</name>
    <dbReference type="NCBI Taxonomy" id="110933"/>
    <lineage>
        <taxon>Bacteria</taxon>
        <taxon>Bacillati</taxon>
        <taxon>Actinomycetota</taxon>
        <taxon>Actinomycetes</taxon>
        <taxon>Micrococcales</taxon>
        <taxon>Microbacteriaceae</taxon>
        <taxon>Leifsonia</taxon>
    </lineage>
</organism>
<dbReference type="Proteomes" id="UP001142372">
    <property type="component" value="Unassembled WGS sequence"/>
</dbReference>
<evidence type="ECO:0000313" key="3">
    <source>
        <dbReference type="Proteomes" id="UP001142372"/>
    </source>
</evidence>
<gene>
    <name evidence="2" type="ORF">GCM10017584_20290</name>
</gene>
<dbReference type="RefSeq" id="WP_271177102.1">
    <property type="nucleotide sequence ID" value="NZ_BAAAJO010000005.1"/>
</dbReference>
<sequence length="53" mass="5356">MSMFVRAVGAAASPFSEVREAARERILVRTAGVACGVCVITTAGLLAMSGSLA</sequence>
<keyword evidence="3" id="KW-1185">Reference proteome</keyword>
<reference evidence="2" key="1">
    <citation type="journal article" date="2014" name="Int. J. Syst. Evol. Microbiol.">
        <title>Complete genome sequence of Corynebacterium casei LMG S-19264T (=DSM 44701T), isolated from a smear-ripened cheese.</title>
        <authorList>
            <consortium name="US DOE Joint Genome Institute (JGI-PGF)"/>
            <person name="Walter F."/>
            <person name="Albersmeier A."/>
            <person name="Kalinowski J."/>
            <person name="Ruckert C."/>
        </authorList>
    </citation>
    <scope>NUCLEOTIDE SEQUENCE</scope>
    <source>
        <strain evidence="2">VKM Ac-1401</strain>
    </source>
</reference>
<keyword evidence="1" id="KW-1133">Transmembrane helix</keyword>
<evidence type="ECO:0000313" key="2">
    <source>
        <dbReference type="EMBL" id="GLJ76455.1"/>
    </source>
</evidence>
<feature type="transmembrane region" description="Helical" evidence="1">
    <location>
        <begin position="26"/>
        <end position="48"/>
    </location>
</feature>
<protein>
    <submittedName>
        <fullName evidence="2">Uncharacterized protein</fullName>
    </submittedName>
</protein>
<accession>A0A9W6M017</accession>
<keyword evidence="1" id="KW-0472">Membrane</keyword>
<proteinExistence type="predicted"/>
<comment type="caution">
    <text evidence="2">The sequence shown here is derived from an EMBL/GenBank/DDBJ whole genome shotgun (WGS) entry which is preliminary data.</text>
</comment>
<reference evidence="2" key="2">
    <citation type="submission" date="2023-01" db="EMBL/GenBank/DDBJ databases">
        <authorList>
            <person name="Sun Q."/>
            <person name="Evtushenko L."/>
        </authorList>
    </citation>
    <scope>NUCLEOTIDE SEQUENCE</scope>
    <source>
        <strain evidence="2">VKM Ac-1401</strain>
    </source>
</reference>
<evidence type="ECO:0000256" key="1">
    <source>
        <dbReference type="SAM" id="Phobius"/>
    </source>
</evidence>
<dbReference type="EMBL" id="BSEN01000006">
    <property type="protein sequence ID" value="GLJ76455.1"/>
    <property type="molecule type" value="Genomic_DNA"/>
</dbReference>
<keyword evidence="1" id="KW-0812">Transmembrane</keyword>
<dbReference type="AlphaFoldDB" id="A0A9W6M017"/>